<proteinExistence type="inferred from homology"/>
<dbReference type="InterPro" id="IPR008271">
    <property type="entry name" value="Ser/Thr_kinase_AS"/>
</dbReference>
<comment type="catalytic activity">
    <reaction evidence="7">
        <text>L-threonyl-[protein] + ATP = O-phospho-L-threonyl-[protein] + ADP + H(+)</text>
        <dbReference type="Rhea" id="RHEA:46608"/>
        <dbReference type="Rhea" id="RHEA-COMP:11060"/>
        <dbReference type="Rhea" id="RHEA-COMP:11605"/>
        <dbReference type="ChEBI" id="CHEBI:15378"/>
        <dbReference type="ChEBI" id="CHEBI:30013"/>
        <dbReference type="ChEBI" id="CHEBI:30616"/>
        <dbReference type="ChEBI" id="CHEBI:61977"/>
        <dbReference type="ChEBI" id="CHEBI:456216"/>
        <dbReference type="EC" id="2.7.11.24"/>
    </reaction>
</comment>
<dbReference type="InterPro" id="IPR050117">
    <property type="entry name" value="MAPK"/>
</dbReference>
<evidence type="ECO:0000256" key="3">
    <source>
        <dbReference type="ARBA" id="ARBA00022679"/>
    </source>
</evidence>
<reference evidence="11 12" key="1">
    <citation type="submission" date="2018-10" db="EMBL/GenBank/DDBJ databases">
        <title>A high-quality apple genome assembly.</title>
        <authorList>
            <person name="Hu J."/>
        </authorList>
    </citation>
    <scope>NUCLEOTIDE SEQUENCE [LARGE SCALE GENOMIC DNA]</scope>
    <source>
        <strain evidence="12">cv. HFTH1</strain>
        <tissue evidence="11">Young leaf</tissue>
    </source>
</reference>
<evidence type="ECO:0000256" key="9">
    <source>
        <dbReference type="PROSITE-ProRule" id="PRU10141"/>
    </source>
</evidence>
<comment type="similarity">
    <text evidence="1">Belongs to the protein kinase superfamily. CMGC Ser/Thr protein kinase family. MAP kinase subfamily.</text>
</comment>
<name>A0A498K056_MALDO</name>
<dbReference type="EMBL" id="RDQH01000330">
    <property type="protein sequence ID" value="RXI00991.1"/>
    <property type="molecule type" value="Genomic_DNA"/>
</dbReference>
<evidence type="ECO:0000256" key="4">
    <source>
        <dbReference type="ARBA" id="ARBA00022741"/>
    </source>
</evidence>
<dbReference type="PROSITE" id="PS50011">
    <property type="entry name" value="PROTEIN_KINASE_DOM"/>
    <property type="match status" value="2"/>
</dbReference>
<evidence type="ECO:0000256" key="8">
    <source>
        <dbReference type="ARBA" id="ARBA00048312"/>
    </source>
</evidence>
<dbReference type="Gene3D" id="3.30.200.20">
    <property type="entry name" value="Phosphorylase Kinase, domain 1"/>
    <property type="match status" value="2"/>
</dbReference>
<evidence type="ECO:0000313" key="11">
    <source>
        <dbReference type="EMBL" id="RXI00991.1"/>
    </source>
</evidence>
<feature type="domain" description="Protein kinase" evidence="10">
    <location>
        <begin position="4"/>
        <end position="285"/>
    </location>
</feature>
<keyword evidence="4 9" id="KW-0547">Nucleotide-binding</keyword>
<dbReference type="PANTHER" id="PTHR24055">
    <property type="entry name" value="MITOGEN-ACTIVATED PROTEIN KINASE"/>
    <property type="match status" value="1"/>
</dbReference>
<evidence type="ECO:0000256" key="5">
    <source>
        <dbReference type="ARBA" id="ARBA00022777"/>
    </source>
</evidence>
<keyword evidence="5" id="KW-0418">Kinase</keyword>
<dbReference type="Gene3D" id="1.10.510.10">
    <property type="entry name" value="Transferase(Phosphotransferase) domain 1"/>
    <property type="match status" value="2"/>
</dbReference>
<keyword evidence="2" id="KW-0723">Serine/threonine-protein kinase</keyword>
<accession>A0A498K056</accession>
<dbReference type="STRING" id="3750.A0A498K056"/>
<feature type="binding site" evidence="9">
    <location>
        <position position="33"/>
    </location>
    <ligand>
        <name>ATP</name>
        <dbReference type="ChEBI" id="CHEBI:30616"/>
    </ligand>
</feature>
<dbReference type="PROSITE" id="PS00107">
    <property type="entry name" value="PROTEIN_KINASE_ATP"/>
    <property type="match status" value="2"/>
</dbReference>
<dbReference type="AlphaFoldDB" id="A0A498K056"/>
<dbReference type="InterPro" id="IPR017441">
    <property type="entry name" value="Protein_kinase_ATP_BS"/>
</dbReference>
<evidence type="ECO:0000256" key="6">
    <source>
        <dbReference type="ARBA" id="ARBA00022840"/>
    </source>
</evidence>
<comment type="catalytic activity">
    <reaction evidence="8">
        <text>L-seryl-[protein] + ATP = O-phospho-L-seryl-[protein] + ADP + H(+)</text>
        <dbReference type="Rhea" id="RHEA:17989"/>
        <dbReference type="Rhea" id="RHEA-COMP:9863"/>
        <dbReference type="Rhea" id="RHEA-COMP:11604"/>
        <dbReference type="ChEBI" id="CHEBI:15378"/>
        <dbReference type="ChEBI" id="CHEBI:29999"/>
        <dbReference type="ChEBI" id="CHEBI:30616"/>
        <dbReference type="ChEBI" id="CHEBI:83421"/>
        <dbReference type="ChEBI" id="CHEBI:456216"/>
        <dbReference type="EC" id="2.7.11.24"/>
    </reaction>
</comment>
<dbReference type="FunFam" id="1.10.510.10:FF:000624">
    <property type="entry name" value="Mitogen-activated protein kinase"/>
    <property type="match status" value="2"/>
</dbReference>
<comment type="caution">
    <text evidence="11">The sequence shown here is derived from an EMBL/GenBank/DDBJ whole genome shotgun (WGS) entry which is preliminary data.</text>
</comment>
<dbReference type="Proteomes" id="UP000290289">
    <property type="component" value="Chromosome 4"/>
</dbReference>
<dbReference type="SUPFAM" id="SSF56112">
    <property type="entry name" value="Protein kinase-like (PK-like)"/>
    <property type="match status" value="2"/>
</dbReference>
<dbReference type="CDD" id="cd07830">
    <property type="entry name" value="STKc_MAK_like"/>
    <property type="match status" value="2"/>
</dbReference>
<keyword evidence="6 9" id="KW-0067">ATP-binding</keyword>
<protein>
    <recommendedName>
        <fullName evidence="10">Protein kinase domain-containing protein</fullName>
    </recommendedName>
</protein>
<keyword evidence="12" id="KW-1185">Reference proteome</keyword>
<evidence type="ECO:0000256" key="7">
    <source>
        <dbReference type="ARBA" id="ARBA00047592"/>
    </source>
</evidence>
<evidence type="ECO:0000259" key="10">
    <source>
        <dbReference type="PROSITE" id="PS50011"/>
    </source>
</evidence>
<dbReference type="InterPro" id="IPR011009">
    <property type="entry name" value="Kinase-like_dom_sf"/>
</dbReference>
<dbReference type="GO" id="GO:0004707">
    <property type="term" value="F:MAP kinase activity"/>
    <property type="evidence" value="ECO:0007669"/>
    <property type="project" value="UniProtKB-EC"/>
</dbReference>
<dbReference type="InterPro" id="IPR000719">
    <property type="entry name" value="Prot_kinase_dom"/>
</dbReference>
<gene>
    <name evidence="11" type="ORF">DVH24_001225</name>
</gene>
<keyword evidence="3" id="KW-0808">Transferase</keyword>
<evidence type="ECO:0000256" key="1">
    <source>
        <dbReference type="ARBA" id="ARBA00008832"/>
    </source>
</evidence>
<dbReference type="SMART" id="SM00220">
    <property type="entry name" value="S_TKc"/>
    <property type="match status" value="2"/>
</dbReference>
<dbReference type="Pfam" id="PF00069">
    <property type="entry name" value="Pkinase"/>
    <property type="match status" value="2"/>
</dbReference>
<dbReference type="PROSITE" id="PS00108">
    <property type="entry name" value="PROTEIN_KINASE_ST"/>
    <property type="match status" value="2"/>
</dbReference>
<dbReference type="GO" id="GO:0005524">
    <property type="term" value="F:ATP binding"/>
    <property type="evidence" value="ECO:0007669"/>
    <property type="project" value="UniProtKB-UniRule"/>
</dbReference>
<evidence type="ECO:0000313" key="12">
    <source>
        <dbReference type="Proteomes" id="UP000290289"/>
    </source>
</evidence>
<evidence type="ECO:0000256" key="2">
    <source>
        <dbReference type="ARBA" id="ARBA00022527"/>
    </source>
</evidence>
<sequence>MDKFFITKQLGGGSFGTVFEAQHQPTGEVVAVKYLRETFSSFEQCLSLPEVQSLSKLRHPNIVQLKDVIFENDSAFLVFEYMQSSLLDLMMKRRTKFTEEEVRSICFQMFQGLAYMHRNGYFHRDLKPANVLVKDGGRVVKIADLGSAKEIDSPPPYTDYVTTRPYRAPEVLLRSGLYGPKVDMWAMGAIIAEMFSFRPLFPGESADDQMFKICSVIGSPTWESWPEGQLLAQNLNYRFPKIGGVGLSAMIPSASRSAIQLISSLCSWDPSARPTAAEALRHPFFRLIMEKFEMIKKLGGGAYGTVFAALHKQTGELVAIKKLNQRCSSLQQCLSLPEVQSLSKLNHPNIVQLKEVIAQYSSAYFVFEYMQSSLNDLIETKRQTGFTEDEIRNICYQMFQGLASMHKTGYFHRDMKPENVLVKEGAVKIGDLGSAKEIDSPPPYTDYVTTLWYRAPEVMLRSDRYCPKVDMWAMGAIMAELFSLQPLFPGRSDADQIFKICSVIGRPTLGSWRNGLLLARQMNYQFPQTDGFGLSAMIPSASESAIKLISSLCSWDPSARPTAADALKHPFFVGNYHVPSLGDKIISCLRRILLFPCSCDTSDLSRVAASQQQLILPGMIEAQADMIVEWRSKVNNGVEDTFGFGKSP</sequence>
<feature type="binding site" evidence="9">
    <location>
        <position position="322"/>
    </location>
    <ligand>
        <name>ATP</name>
        <dbReference type="ChEBI" id="CHEBI:30616"/>
    </ligand>
</feature>
<feature type="domain" description="Protein kinase" evidence="10">
    <location>
        <begin position="292"/>
        <end position="572"/>
    </location>
</feature>
<organism evidence="11 12">
    <name type="scientific">Malus domestica</name>
    <name type="common">Apple</name>
    <name type="synonym">Pyrus malus</name>
    <dbReference type="NCBI Taxonomy" id="3750"/>
    <lineage>
        <taxon>Eukaryota</taxon>
        <taxon>Viridiplantae</taxon>
        <taxon>Streptophyta</taxon>
        <taxon>Embryophyta</taxon>
        <taxon>Tracheophyta</taxon>
        <taxon>Spermatophyta</taxon>
        <taxon>Magnoliopsida</taxon>
        <taxon>eudicotyledons</taxon>
        <taxon>Gunneridae</taxon>
        <taxon>Pentapetalae</taxon>
        <taxon>rosids</taxon>
        <taxon>fabids</taxon>
        <taxon>Rosales</taxon>
        <taxon>Rosaceae</taxon>
        <taxon>Amygdaloideae</taxon>
        <taxon>Maleae</taxon>
        <taxon>Malus</taxon>
    </lineage>
</organism>